<feature type="domain" description="Transcriptional regulator SgrR N-terminal HTH" evidence="3">
    <location>
        <begin position="7"/>
        <end position="98"/>
    </location>
</feature>
<dbReference type="Proteomes" id="UP001646157">
    <property type="component" value="Unassembled WGS sequence"/>
</dbReference>
<feature type="domain" description="Solute-binding protein family 5" evidence="2">
    <location>
        <begin position="176"/>
        <end position="503"/>
    </location>
</feature>
<dbReference type="InterPro" id="IPR025370">
    <property type="entry name" value="SgrR_HTH_N"/>
</dbReference>
<dbReference type="Pfam" id="PF00496">
    <property type="entry name" value="SBP_bac_5"/>
    <property type="match status" value="1"/>
</dbReference>
<keyword evidence="1" id="KW-0238">DNA-binding</keyword>
<protein>
    <submittedName>
        <fullName evidence="4">MarR-like DNA-binding transcriptional regulator SgrR of sgrS sRNA</fullName>
    </submittedName>
</protein>
<keyword evidence="5" id="KW-1185">Reference proteome</keyword>
<dbReference type="EMBL" id="JAFBDZ010000005">
    <property type="protein sequence ID" value="MBM7587803.1"/>
    <property type="molecule type" value="Genomic_DNA"/>
</dbReference>
<evidence type="ECO:0000259" key="3">
    <source>
        <dbReference type="Pfam" id="PF12793"/>
    </source>
</evidence>
<evidence type="ECO:0000313" key="5">
    <source>
        <dbReference type="Proteomes" id="UP001646157"/>
    </source>
</evidence>
<evidence type="ECO:0000313" key="4">
    <source>
        <dbReference type="EMBL" id="MBM7587803.1"/>
    </source>
</evidence>
<proteinExistence type="predicted"/>
<evidence type="ECO:0000256" key="1">
    <source>
        <dbReference type="ARBA" id="ARBA00023125"/>
    </source>
</evidence>
<reference evidence="4 5" key="1">
    <citation type="submission" date="2021-01" db="EMBL/GenBank/DDBJ databases">
        <title>Genomic Encyclopedia of Type Strains, Phase IV (KMG-IV): sequencing the most valuable type-strain genomes for metagenomic binning, comparative biology and taxonomic classification.</title>
        <authorList>
            <person name="Goeker M."/>
        </authorList>
    </citation>
    <scope>NUCLEOTIDE SEQUENCE [LARGE SCALE GENOMIC DNA]</scope>
    <source>
        <strain evidence="4 5">DSM 24834</strain>
    </source>
</reference>
<dbReference type="Gene3D" id="3.10.105.10">
    <property type="entry name" value="Dipeptide-binding Protein, Domain 3"/>
    <property type="match status" value="1"/>
</dbReference>
<dbReference type="Gene3D" id="3.40.190.10">
    <property type="entry name" value="Periplasmic binding protein-like II"/>
    <property type="match status" value="1"/>
</dbReference>
<dbReference type="InterPro" id="IPR000914">
    <property type="entry name" value="SBP_5_dom"/>
</dbReference>
<evidence type="ECO:0000259" key="2">
    <source>
        <dbReference type="Pfam" id="PF00496"/>
    </source>
</evidence>
<dbReference type="RefSeq" id="WP_205174959.1">
    <property type="nucleotide sequence ID" value="NZ_JAFBDZ010000005.1"/>
</dbReference>
<dbReference type="Pfam" id="PF12793">
    <property type="entry name" value="SgrR_N"/>
    <property type="match status" value="1"/>
</dbReference>
<name>A0ABS2NIV9_9BACI</name>
<sequence length="594" mass="69091">MVILEHYVQIFLQRSVLNESFPLSMEEISATLLCTQRNSKLIVRKWEELGWIKWVPGRGRGNKSQITYLQDPFGLILEKSKELVKKGDITRANKVIHDYTPFFPTIETEFQLWLDQLFGFQVETKNHKSIDKLRIKIGPQPKYLLDPTLITLRTHYHIVEQICDRLVSFDKENGMVVPGLSFHWECTPDAKVWTFYLRKGVRFHNGAPFSAKDVAFTFNRFKENKDHPYQWLLNSLVEVKVINDHCIMISLSESNYMFHEIVSSVHLSILCSIQKDFKEHNLIGTGPFKLKRNDESMLVLEANDSYFQGRPYLDVIEMWNLESESGELNQSELAFGLYPKDMIRKTAPGRSHNYHLEMNVQFLSLNGNKKGPLEDIHFRKALKAILSPLKLINEVGGHRQQVAEGFISKDLIDPSNKAAIHELLTTSSYNGETLQLFTFKERDHFEDVEWIQGQCEKYKIRIESNFLDAETLLKAETLQQADMIHDSASIDEQTEMCFLQLLLAKNSPVHQHIPVPLLQKISTSIENTYCLKSSLDRVNELQKIENILLENVQFLPLYRNRTEIDADENLKEAKINAQGWIDFRHLWFKKGEYN</sequence>
<accession>A0ABS2NIV9</accession>
<dbReference type="InterPro" id="IPR039424">
    <property type="entry name" value="SBP_5"/>
</dbReference>
<dbReference type="SUPFAM" id="SSF53850">
    <property type="entry name" value="Periplasmic binding protein-like II"/>
    <property type="match status" value="1"/>
</dbReference>
<comment type="caution">
    <text evidence="4">The sequence shown here is derived from an EMBL/GenBank/DDBJ whole genome shotgun (WGS) entry which is preliminary data.</text>
</comment>
<dbReference type="PANTHER" id="PTHR30290">
    <property type="entry name" value="PERIPLASMIC BINDING COMPONENT OF ABC TRANSPORTER"/>
    <property type="match status" value="1"/>
</dbReference>
<dbReference type="PANTHER" id="PTHR30290:SF72">
    <property type="entry name" value="HTH-TYPE TRANSCRIPTIONAL REGULATOR SGRR"/>
    <property type="match status" value="1"/>
</dbReference>
<organism evidence="4 5">
    <name type="scientific">Rossellomorea pakistanensis</name>
    <dbReference type="NCBI Taxonomy" id="992288"/>
    <lineage>
        <taxon>Bacteria</taxon>
        <taxon>Bacillati</taxon>
        <taxon>Bacillota</taxon>
        <taxon>Bacilli</taxon>
        <taxon>Bacillales</taxon>
        <taxon>Bacillaceae</taxon>
        <taxon>Rossellomorea</taxon>
    </lineage>
</organism>
<gene>
    <name evidence="4" type="ORF">JOC86_004377</name>
</gene>